<keyword evidence="4" id="KW-1185">Reference proteome</keyword>
<accession>A0A2W7C3T5</accession>
<evidence type="ECO:0000313" key="3">
    <source>
        <dbReference type="EMBL" id="PZV36478.1"/>
    </source>
</evidence>
<organism evidence="3 4">
    <name type="scientific">Mesorhizobium kowhaii</name>
    <dbReference type="NCBI Taxonomy" id="1300272"/>
    <lineage>
        <taxon>Bacteria</taxon>
        <taxon>Pseudomonadati</taxon>
        <taxon>Pseudomonadota</taxon>
        <taxon>Alphaproteobacteria</taxon>
        <taxon>Hyphomicrobiales</taxon>
        <taxon>Phyllobacteriaceae</taxon>
        <taxon>Mesorhizobium</taxon>
    </lineage>
</organism>
<evidence type="ECO:0000313" key="4">
    <source>
        <dbReference type="Proteomes" id="UP000248616"/>
    </source>
</evidence>
<dbReference type="Pfam" id="PF12728">
    <property type="entry name" value="HTH_17"/>
    <property type="match status" value="1"/>
</dbReference>
<proteinExistence type="predicted"/>
<dbReference type="NCBIfam" id="TIGR01764">
    <property type="entry name" value="excise"/>
    <property type="match status" value="1"/>
</dbReference>
<gene>
    <name evidence="3" type="ORF">B5V02_22135</name>
</gene>
<dbReference type="InterPro" id="IPR041657">
    <property type="entry name" value="HTH_17"/>
</dbReference>
<name>A0A2W7C3T5_9HYPH</name>
<comment type="caution">
    <text evidence="3">The sequence shown here is derived from an EMBL/GenBank/DDBJ whole genome shotgun (WGS) entry which is preliminary data.</text>
</comment>
<dbReference type="Proteomes" id="UP000248616">
    <property type="component" value="Unassembled WGS sequence"/>
</dbReference>
<dbReference type="InterPro" id="IPR010093">
    <property type="entry name" value="SinI_DNA-bd"/>
</dbReference>
<feature type="region of interest" description="Disordered" evidence="1">
    <location>
        <begin position="61"/>
        <end position="90"/>
    </location>
</feature>
<protein>
    <recommendedName>
        <fullName evidence="2">Helix-turn-helix domain-containing protein</fullName>
    </recommendedName>
</protein>
<dbReference type="EMBL" id="MZXV01000050">
    <property type="protein sequence ID" value="PZV36478.1"/>
    <property type="molecule type" value="Genomic_DNA"/>
</dbReference>
<reference evidence="4" key="1">
    <citation type="submission" date="2017-03" db="EMBL/GenBank/DDBJ databases">
        <authorList>
            <person name="Safronova V.I."/>
            <person name="Sazanova A.L."/>
            <person name="Chirak E.R."/>
        </authorList>
    </citation>
    <scope>NUCLEOTIDE SEQUENCE [LARGE SCALE GENOMIC DNA]</scope>
    <source>
        <strain evidence="4">Ach-343</strain>
    </source>
</reference>
<evidence type="ECO:0000259" key="2">
    <source>
        <dbReference type="Pfam" id="PF12728"/>
    </source>
</evidence>
<dbReference type="AlphaFoldDB" id="A0A2W7C3T5"/>
<feature type="domain" description="Helix-turn-helix" evidence="2">
    <location>
        <begin position="7"/>
        <end position="54"/>
    </location>
</feature>
<sequence>MNERLGYSAEEAAKLSGIGRTRIFAAISNGRLIAHKFGRRTIILHSDLERFLASLPIREPIARDPASGSTPAEALAAALPIREPKDEAVA</sequence>
<evidence type="ECO:0000256" key="1">
    <source>
        <dbReference type="SAM" id="MobiDB-lite"/>
    </source>
</evidence>
<dbReference type="GO" id="GO:0003677">
    <property type="term" value="F:DNA binding"/>
    <property type="evidence" value="ECO:0007669"/>
    <property type="project" value="InterPro"/>
</dbReference>
<dbReference type="OrthoDB" id="8101425at2"/>
<dbReference type="RefSeq" id="WP_111546276.1">
    <property type="nucleotide sequence ID" value="NZ_MZXV01000050.1"/>
</dbReference>